<proteinExistence type="predicted"/>
<dbReference type="Pfam" id="PF13469">
    <property type="entry name" value="Sulfotransfer_3"/>
    <property type="match status" value="1"/>
</dbReference>
<dbReference type="SUPFAM" id="SSF52540">
    <property type="entry name" value="P-loop containing nucleoside triphosphate hydrolases"/>
    <property type="match status" value="1"/>
</dbReference>
<evidence type="ECO:0000313" key="2">
    <source>
        <dbReference type="Proteomes" id="UP000240424"/>
    </source>
</evidence>
<dbReference type="EMBL" id="FUEZ01000004">
    <property type="protein sequence ID" value="SPM40235.1"/>
    <property type="molecule type" value="Genomic_DNA"/>
</dbReference>
<sequence length="401" mass="44788">MSEQTLQGMPTADFDAEHRIAAAVAEAGSDDFGEPGFTDNVRAYLDAISTEADISPVGGLGLQHLVHGLLVNRLRYQADLATHPQIAAEDVSDPIVVAGLFRTGTTKLQRMLSTDPGVQELTFWRLLNVAPLPGATPEEPDPRIAIARDYVDGLASQSPEFMAAHPWIADEPDEDSLLLWLTFNHLAGGSVGYIPTFVKRVQSRDQRPNYDYLAGILRYLQWQDGGRRDRPWVLKSPTHVGSIEPILGAFPRATIAFCHRDPTVVVPSFVRLFEIFWGLFGNSVDPRKVGPVMLELWSAEMLKGLDQRDRLGDDPRIVDIYYDDIVANPIDVIRRIYDQHGRTLTPEAEKAFVGWEQDNPQHKFGKHSYSLESCGLTEDQVLAAFVPYIERFPRLRTEGMA</sequence>
<dbReference type="AlphaFoldDB" id="A0A2U3P984"/>
<dbReference type="Proteomes" id="UP000240424">
    <property type="component" value="Unassembled WGS sequence"/>
</dbReference>
<dbReference type="Gene3D" id="3.40.50.300">
    <property type="entry name" value="P-loop containing nucleotide triphosphate hydrolases"/>
    <property type="match status" value="1"/>
</dbReference>
<dbReference type="PANTHER" id="PTHR36451:SF1">
    <property type="entry name" value="OMEGA-HYDROXY-BETA-DIHYDROMENAQUINONE-9 SULFOTRANSFERASE STF3"/>
    <property type="match status" value="1"/>
</dbReference>
<dbReference type="STRING" id="1841861.GCA_900157365_00749"/>
<evidence type="ECO:0000313" key="1">
    <source>
        <dbReference type="EMBL" id="SPM40235.1"/>
    </source>
</evidence>
<protein>
    <recommendedName>
        <fullName evidence="3">Sulfotransferase</fullName>
    </recommendedName>
</protein>
<dbReference type="PANTHER" id="PTHR36451">
    <property type="entry name" value="PAPS-DEPENDENT SULFOTRANSFERASE STF3"/>
    <property type="match status" value="1"/>
</dbReference>
<reference evidence="1 2" key="1">
    <citation type="submission" date="2017-01" db="EMBL/GenBank/DDBJ databases">
        <authorList>
            <consortium name="Urmite Genomes"/>
        </authorList>
    </citation>
    <scope>NUCLEOTIDE SEQUENCE [LARGE SCALE GENOMIC DNA]</scope>
    <source>
        <strain evidence="1 2">AB215</strain>
    </source>
</reference>
<dbReference type="RefSeq" id="WP_077079074.1">
    <property type="nucleotide sequence ID" value="NZ_FUEZ01000004.1"/>
</dbReference>
<dbReference type="InterPro" id="IPR027417">
    <property type="entry name" value="P-loop_NTPase"/>
</dbReference>
<evidence type="ECO:0008006" key="3">
    <source>
        <dbReference type="Google" id="ProtNLM"/>
    </source>
</evidence>
<gene>
    <name evidence="1" type="ORF">MNAB215_2431</name>
</gene>
<accession>A0A2U3P984</accession>
<dbReference type="OrthoDB" id="9777890at2"/>
<name>A0A2U3P984_9MYCO</name>
<organism evidence="1 2">
    <name type="scientific">Mycobacterium numidiamassiliense</name>
    <dbReference type="NCBI Taxonomy" id="1841861"/>
    <lineage>
        <taxon>Bacteria</taxon>
        <taxon>Bacillati</taxon>
        <taxon>Actinomycetota</taxon>
        <taxon>Actinomycetes</taxon>
        <taxon>Mycobacteriales</taxon>
        <taxon>Mycobacteriaceae</taxon>
        <taxon>Mycobacterium</taxon>
    </lineage>
</organism>
<keyword evidence="2" id="KW-1185">Reference proteome</keyword>
<dbReference type="InterPro" id="IPR052736">
    <property type="entry name" value="Stf3_sulfotransferase"/>
</dbReference>